<organism evidence="2 3">
    <name type="scientific">Pseudoclavibacter albus</name>
    <dbReference type="NCBI Taxonomy" id="272241"/>
    <lineage>
        <taxon>Bacteria</taxon>
        <taxon>Bacillati</taxon>
        <taxon>Actinomycetota</taxon>
        <taxon>Actinomycetes</taxon>
        <taxon>Micrococcales</taxon>
        <taxon>Microbacteriaceae</taxon>
        <taxon>Pseudoclavibacter</taxon>
    </lineage>
</organism>
<feature type="chain" id="PRO_5045406158" description="Lipoprotein" evidence="1">
    <location>
        <begin position="26"/>
        <end position="205"/>
    </location>
</feature>
<evidence type="ECO:0000313" key="3">
    <source>
        <dbReference type="Proteomes" id="UP001525379"/>
    </source>
</evidence>
<dbReference type="PROSITE" id="PS51257">
    <property type="entry name" value="PROKAR_LIPOPROTEIN"/>
    <property type="match status" value="1"/>
</dbReference>
<dbReference type="Proteomes" id="UP001525379">
    <property type="component" value="Unassembled WGS sequence"/>
</dbReference>
<reference evidence="2 3" key="1">
    <citation type="submission" date="2022-04" db="EMBL/GenBank/DDBJ databases">
        <title>Human microbiome associated bacterial genomes.</title>
        <authorList>
            <person name="Sandstrom S."/>
            <person name="Salamzade R."/>
            <person name="Kalan L.R."/>
        </authorList>
    </citation>
    <scope>NUCLEOTIDE SEQUENCE [LARGE SCALE GENOMIC DNA]</scope>
    <source>
        <strain evidence="3">p3-SID1799</strain>
    </source>
</reference>
<gene>
    <name evidence="2" type="ORF">M3D15_09235</name>
</gene>
<keyword evidence="3" id="KW-1185">Reference proteome</keyword>
<feature type="signal peptide" evidence="1">
    <location>
        <begin position="1"/>
        <end position="25"/>
    </location>
</feature>
<dbReference type="EMBL" id="JALXSQ010000049">
    <property type="protein sequence ID" value="MCT2043505.1"/>
    <property type="molecule type" value="Genomic_DNA"/>
</dbReference>
<accession>A0ABT2HYW0</accession>
<comment type="caution">
    <text evidence="2">The sequence shown here is derived from an EMBL/GenBank/DDBJ whole genome shotgun (WGS) entry which is preliminary data.</text>
</comment>
<evidence type="ECO:0000256" key="1">
    <source>
        <dbReference type="SAM" id="SignalP"/>
    </source>
</evidence>
<name>A0ABT2HYW0_9MICO</name>
<dbReference type="RefSeq" id="WP_260104642.1">
    <property type="nucleotide sequence ID" value="NZ_JALXSQ010000049.1"/>
</dbReference>
<sequence>MKRLATAVALMGVLCALAGCAESSAGEVAPPAAEPSTIPEPNFSGPYAAEFHQAFALAPDDEIRQMLVDETISDKELQTVEQRYSTCLSSRGVTHGGFESDGSSSFTFESGMTSDEANAAADECSRSEGVDAVMWMYYTVRENPTNADTSQAMVACLIRAGVVPSTLTVEDLKAGKDLEQATVSRQEYFTAYNSCDADPEHAYAG</sequence>
<evidence type="ECO:0008006" key="4">
    <source>
        <dbReference type="Google" id="ProtNLM"/>
    </source>
</evidence>
<protein>
    <recommendedName>
        <fullName evidence="4">Lipoprotein</fullName>
    </recommendedName>
</protein>
<keyword evidence="1" id="KW-0732">Signal</keyword>
<proteinExistence type="predicted"/>
<evidence type="ECO:0000313" key="2">
    <source>
        <dbReference type="EMBL" id="MCT2043505.1"/>
    </source>
</evidence>